<dbReference type="InterPro" id="IPR045556">
    <property type="entry name" value="DUF6351"/>
</dbReference>
<keyword evidence="2" id="KW-0732">Signal</keyword>
<dbReference type="Proteomes" id="UP001500274">
    <property type="component" value="Unassembled WGS sequence"/>
</dbReference>
<keyword evidence="1" id="KW-0812">Transmembrane</keyword>
<reference evidence="4 5" key="1">
    <citation type="journal article" date="2019" name="Int. J. Syst. Evol. Microbiol.">
        <title>The Global Catalogue of Microorganisms (GCM) 10K type strain sequencing project: providing services to taxonomists for standard genome sequencing and annotation.</title>
        <authorList>
            <consortium name="The Broad Institute Genomics Platform"/>
            <consortium name="The Broad Institute Genome Sequencing Center for Infectious Disease"/>
            <person name="Wu L."/>
            <person name="Ma J."/>
        </authorList>
    </citation>
    <scope>NUCLEOTIDE SEQUENCE [LARGE SCALE GENOMIC DNA]</scope>
    <source>
        <strain evidence="4 5">JCM 16365</strain>
    </source>
</reference>
<dbReference type="EMBL" id="BAAARI010000007">
    <property type="protein sequence ID" value="GAA2573307.1"/>
    <property type="molecule type" value="Genomic_DNA"/>
</dbReference>
<feature type="domain" description="DUF6351" evidence="3">
    <location>
        <begin position="31"/>
        <end position="673"/>
    </location>
</feature>
<feature type="chain" id="PRO_5046178088" description="DUF6351 domain-containing protein" evidence="2">
    <location>
        <begin position="25"/>
        <end position="919"/>
    </location>
</feature>
<evidence type="ECO:0000256" key="1">
    <source>
        <dbReference type="SAM" id="Phobius"/>
    </source>
</evidence>
<feature type="signal peptide" evidence="2">
    <location>
        <begin position="1"/>
        <end position="24"/>
    </location>
</feature>
<comment type="caution">
    <text evidence="4">The sequence shown here is derived from an EMBL/GenBank/DDBJ whole genome shotgun (WGS) entry which is preliminary data.</text>
</comment>
<evidence type="ECO:0000313" key="4">
    <source>
        <dbReference type="EMBL" id="GAA2573307.1"/>
    </source>
</evidence>
<accession>A0ABN3P9B2</accession>
<keyword evidence="5" id="KW-1185">Reference proteome</keyword>
<evidence type="ECO:0000259" key="3">
    <source>
        <dbReference type="Pfam" id="PF19878"/>
    </source>
</evidence>
<proteinExistence type="predicted"/>
<name>A0ABN3P9B2_9MICO</name>
<keyword evidence="1" id="KW-0472">Membrane</keyword>
<dbReference type="Pfam" id="PF19878">
    <property type="entry name" value="DUF6351"/>
    <property type="match status" value="1"/>
</dbReference>
<organism evidence="4 5">
    <name type="scientific">Microbacterium binotii</name>
    <dbReference type="NCBI Taxonomy" id="462710"/>
    <lineage>
        <taxon>Bacteria</taxon>
        <taxon>Bacillati</taxon>
        <taxon>Actinomycetota</taxon>
        <taxon>Actinomycetes</taxon>
        <taxon>Micrococcales</taxon>
        <taxon>Microbacteriaceae</taxon>
        <taxon>Microbacterium</taxon>
    </lineage>
</organism>
<dbReference type="Gene3D" id="2.60.40.2700">
    <property type="match status" value="1"/>
</dbReference>
<evidence type="ECO:0000313" key="5">
    <source>
        <dbReference type="Proteomes" id="UP001500274"/>
    </source>
</evidence>
<keyword evidence="1" id="KW-1133">Transmembrane helix</keyword>
<sequence length="919" mass="95439">MLASAAAAIGVVAALAVPLGSAAAADDLSLTVLSGRADTVTGGDALIAVDGADAATVVTADGRDVTASFTVVNGRLIGLVEGLPLGTSEVTARSASGSETLEIQNHPASGPVFSGPQHPMYCTASGAPWNLGPTDENCHVAEARVSFRYRTTGGAWADYPTDGSTPGDVATTTVEGRTVPYVVRLERGTINRTVYETAMLAGPADPAPTYTARAAGWNGKLAYTFGGACGVGYWQGSSTGGVENDMLLSRGYIVASATFNVFAQNCNDVTSAETAMMVKEHVIEQVGPVTYTIGSGGSAGTMQQLLLANNYPGIIDGVMGDIGYPDERTTTVAGHDCTNLLGFWGSPAGSGWTDAQKLAVTGHAQLFTCTGFTWFTGVDNPRAGCNAAVPVDDRWSEANPDGLRCTIADMVQNVYGVDDQGRGLRVVPDNVGVQYGLAALQSGAISPEQFVTLNENAGGMDVDGTRTSARSEASIEAIEQAYRTGRINLMTGGLAYTPVIEMRRYTDPTGDFHERYRSAIIRERMLDAYGNADTHVSWTSKDAGYASAMYTAGLDKLEEWLDNIVAMGGFGDRARTVAARPAGLGDGCYTDDGFVSEQLDYENTQSTCNQLFPYHSEPRYVAGESLSRDVLKCQLAAPVRADYPVMTDGQWERLTAAFPTGVCDWSKPSQGRVDYAGVWQSFDTQPDAALEPPVIEGAARVGAELSVSAESATPGATLDYQWFADGVAIEGAVSASFTPEAAHEGAALTVRVSVVAEGYRPASRVSAATAPVAAASSPSNPPSPSPSASVWATVDVGDGRFEQGGTLVARVAGLTPGQRIAAEIRSDPYVLAGIPAADAEGRITIRATIPASIPAGAHTLVIASGDLEPLRVPITIVPAGTLASTGGTVPWELLALGAGVLVLGAGAVVIARRRSQARS</sequence>
<gene>
    <name evidence="4" type="ORF">GCM10009862_10240</name>
</gene>
<protein>
    <recommendedName>
        <fullName evidence="3">DUF6351 domain-containing protein</fullName>
    </recommendedName>
</protein>
<feature type="transmembrane region" description="Helical" evidence="1">
    <location>
        <begin position="891"/>
        <end position="911"/>
    </location>
</feature>
<evidence type="ECO:0000256" key="2">
    <source>
        <dbReference type="SAM" id="SignalP"/>
    </source>
</evidence>